<keyword evidence="1" id="KW-0472">Membrane</keyword>
<feature type="transmembrane region" description="Helical" evidence="1">
    <location>
        <begin position="971"/>
        <end position="995"/>
    </location>
</feature>
<dbReference type="STRING" id="497964.CfE428DRAFT_6617"/>
<feature type="transmembrane region" description="Helical" evidence="1">
    <location>
        <begin position="609"/>
        <end position="626"/>
    </location>
</feature>
<keyword evidence="3" id="KW-1185">Reference proteome</keyword>
<feature type="transmembrane region" description="Helical" evidence="1">
    <location>
        <begin position="446"/>
        <end position="467"/>
    </location>
</feature>
<comment type="caution">
    <text evidence="2">The sequence shown here is derived from an EMBL/GenBank/DDBJ whole genome shotgun (WGS) entry which is preliminary data.</text>
</comment>
<keyword evidence="1" id="KW-0812">Transmembrane</keyword>
<feature type="transmembrane region" description="Helical" evidence="1">
    <location>
        <begin position="344"/>
        <end position="362"/>
    </location>
</feature>
<sequence>MTCRTHRLVFAVLLGLLAMLGLRFQPFSADESGYRFEMALVSTGNGPTAFQYDLGTGWNYRQHQTVWVQESAQPRIYRVALPSGVFHAFSIIPPANVHQVLAAARILAPDGTPVAQIPTQRPPAGSNNIVIRVAKPLELLAPDAKSWAGSAMDFVVCAGLVFLLATLFRQRGRAASLSDRLRGVAKTSADWTTAHPRLTLFAVAALAVAVSCHPVVFFGKSFVSPNNGVLCLYDVHPTLPGAPAGPVDAWSGSDINATMWAHLPYSVVAHNAIFRDHELPLWNRYSMCGQTLLGQGMSMIGDPLYWMTVLTDGASWAWDLRFLFSKLLFCFGVSLLIWRCVRHLGVAALLAFSCAFIGFFSFRFNHPAFFSVSYSPWMLLCWLSIAEARTLRGAAGGALALIVTNWAEFNTGTAKEAVMLMLGMNGIGALAILFQAESWKARLQRLAVAGLSCLAFFAIAAPLWVTFLDALKTGYTLYGKPEADQLSPGLLIGLFDDLFYRQLMDKELHVDPALNFLALLGVCWALVDWRAWIRNPVGKATLLVAGVALAMVFTIVPPSLIDRLPFLKNIIHVDDTFICVLIVPLFLIAGFGLRSFLQQLATPAEWHQAWRRTLLIIAGLAALYFGTTQAIPSDNNFALQLTHPAVFSPFFIGYALALFAAIALLPWLVSRVLWKRGALAAQVVAAVVCLGVLHFRHSQWLQTKFDYYVVTPQQRVDLQAPSPAIRFAQEHQGEPGRVMGFGQILRPGFHFLYRLESTTSSDPIIVRALPEWYEAAGLGALSMWWPTVTKANIAASQHVYDAMNVRYYFGAAADSNTPAPGLEKVAAADLDVFESKSAWPRAFFTDRLVRYNDVRALLHWIKAGDGRPFAAALAGDSIVPSLSPDQNSRQIVPARDYHLTSNTTAFTIDAPAAGIAVLNESFVSQNFRAYLNGERVPCFRVNHLFKAIALPGPGKFRVEFIYWPHWLTATLWVALGGLIVVLMALAVLLFFPALLAAEFQTPPRRATAHAPGA</sequence>
<dbReference type="RefSeq" id="WP_006983934.1">
    <property type="nucleotide sequence ID" value="NZ_ABVL01000050.1"/>
</dbReference>
<gene>
    <name evidence="2" type="ORF">CfE428DRAFT_6617</name>
</gene>
<accession>B4DCH6</accession>
<evidence type="ECO:0000313" key="3">
    <source>
        <dbReference type="Proteomes" id="UP000005824"/>
    </source>
</evidence>
<feature type="transmembrane region" description="Helical" evidence="1">
    <location>
        <begin position="417"/>
        <end position="434"/>
    </location>
</feature>
<dbReference type="AlphaFoldDB" id="B4DCH6"/>
<feature type="transmembrane region" description="Helical" evidence="1">
    <location>
        <begin position="646"/>
        <end position="665"/>
    </location>
</feature>
<dbReference type="InParanoid" id="B4DCH6"/>
<evidence type="ECO:0000313" key="2">
    <source>
        <dbReference type="EMBL" id="EDY15852.1"/>
    </source>
</evidence>
<evidence type="ECO:0008006" key="4">
    <source>
        <dbReference type="Google" id="ProtNLM"/>
    </source>
</evidence>
<protein>
    <recommendedName>
        <fullName evidence="4">YfhO family protein</fullName>
    </recommendedName>
</protein>
<feature type="transmembrane region" description="Helical" evidence="1">
    <location>
        <begin position="513"/>
        <end position="533"/>
    </location>
</feature>
<organism evidence="2 3">
    <name type="scientific">Chthoniobacter flavus Ellin428</name>
    <dbReference type="NCBI Taxonomy" id="497964"/>
    <lineage>
        <taxon>Bacteria</taxon>
        <taxon>Pseudomonadati</taxon>
        <taxon>Verrucomicrobiota</taxon>
        <taxon>Spartobacteria</taxon>
        <taxon>Chthoniobacterales</taxon>
        <taxon>Chthoniobacteraceae</taxon>
        <taxon>Chthoniobacter</taxon>
    </lineage>
</organism>
<name>B4DCH6_9BACT</name>
<reference evidence="2 3" key="1">
    <citation type="journal article" date="2011" name="J. Bacteriol.">
        <title>Genome sequence of Chthoniobacter flavus Ellin428, an aerobic heterotrophic soil bacterium.</title>
        <authorList>
            <person name="Kant R."/>
            <person name="van Passel M.W."/>
            <person name="Palva A."/>
            <person name="Lucas S."/>
            <person name="Lapidus A."/>
            <person name="Glavina Del Rio T."/>
            <person name="Dalin E."/>
            <person name="Tice H."/>
            <person name="Bruce D."/>
            <person name="Goodwin L."/>
            <person name="Pitluck S."/>
            <person name="Larimer F.W."/>
            <person name="Land M.L."/>
            <person name="Hauser L."/>
            <person name="Sangwan P."/>
            <person name="de Vos W.M."/>
            <person name="Janssen P.H."/>
            <person name="Smidt H."/>
        </authorList>
    </citation>
    <scope>NUCLEOTIDE SEQUENCE [LARGE SCALE GENOMIC DNA]</scope>
    <source>
        <strain evidence="2 3">Ellin428</strain>
    </source>
</reference>
<feature type="transmembrane region" description="Helical" evidence="1">
    <location>
        <begin position="316"/>
        <end position="337"/>
    </location>
</feature>
<dbReference type="EMBL" id="ABVL01000050">
    <property type="protein sequence ID" value="EDY15852.1"/>
    <property type="molecule type" value="Genomic_DNA"/>
</dbReference>
<feature type="transmembrane region" description="Helical" evidence="1">
    <location>
        <begin position="147"/>
        <end position="168"/>
    </location>
</feature>
<feature type="transmembrane region" description="Helical" evidence="1">
    <location>
        <begin position="677"/>
        <end position="695"/>
    </location>
</feature>
<feature type="transmembrane region" description="Helical" evidence="1">
    <location>
        <begin position="198"/>
        <end position="218"/>
    </location>
</feature>
<proteinExistence type="predicted"/>
<feature type="transmembrane region" description="Helical" evidence="1">
    <location>
        <begin position="577"/>
        <end position="597"/>
    </location>
</feature>
<evidence type="ECO:0000256" key="1">
    <source>
        <dbReference type="SAM" id="Phobius"/>
    </source>
</evidence>
<dbReference type="Proteomes" id="UP000005824">
    <property type="component" value="Unassembled WGS sequence"/>
</dbReference>
<dbReference type="eggNOG" id="ENOG5033S74">
    <property type="taxonomic scope" value="Bacteria"/>
</dbReference>
<keyword evidence="1" id="KW-1133">Transmembrane helix</keyword>
<feature type="transmembrane region" description="Helical" evidence="1">
    <location>
        <begin position="540"/>
        <end position="557"/>
    </location>
</feature>